<proteinExistence type="predicted"/>
<comment type="caution">
    <text evidence="3">The sequence shown here is derived from an EMBL/GenBank/DDBJ whole genome shotgun (WGS) entry which is preliminary data.</text>
</comment>
<dbReference type="AlphaFoldDB" id="A0A699WH77"/>
<protein>
    <submittedName>
        <fullName evidence="3">Uncharacterized protein</fullName>
    </submittedName>
</protein>
<feature type="region of interest" description="Disordered" evidence="2">
    <location>
        <begin position="1"/>
        <end position="23"/>
    </location>
</feature>
<gene>
    <name evidence="3" type="ORF">Tci_916000</name>
</gene>
<evidence type="ECO:0000313" key="3">
    <source>
        <dbReference type="EMBL" id="GFD44031.1"/>
    </source>
</evidence>
<organism evidence="3">
    <name type="scientific">Tanacetum cinerariifolium</name>
    <name type="common">Dalmatian daisy</name>
    <name type="synonym">Chrysanthemum cinerariifolium</name>
    <dbReference type="NCBI Taxonomy" id="118510"/>
    <lineage>
        <taxon>Eukaryota</taxon>
        <taxon>Viridiplantae</taxon>
        <taxon>Streptophyta</taxon>
        <taxon>Embryophyta</taxon>
        <taxon>Tracheophyta</taxon>
        <taxon>Spermatophyta</taxon>
        <taxon>Magnoliopsida</taxon>
        <taxon>eudicotyledons</taxon>
        <taxon>Gunneridae</taxon>
        <taxon>Pentapetalae</taxon>
        <taxon>asterids</taxon>
        <taxon>campanulids</taxon>
        <taxon>Asterales</taxon>
        <taxon>Asteraceae</taxon>
        <taxon>Asteroideae</taxon>
        <taxon>Anthemideae</taxon>
        <taxon>Anthemidinae</taxon>
        <taxon>Tanacetum</taxon>
    </lineage>
</organism>
<dbReference type="EMBL" id="BKCJ011612040">
    <property type="protein sequence ID" value="GFD44031.1"/>
    <property type="molecule type" value="Genomic_DNA"/>
</dbReference>
<accession>A0A699WH77</accession>
<keyword evidence="1" id="KW-0175">Coiled coil</keyword>
<sequence>EVSNDESEDEDHILTPFSDPLPSGEDSFILNELMVFYTSLQEQVLDLQEAKAAQAKEIDALKKKITNLNKWRKLRSGGLRRLKKFVSGRRVKPPIEKDSLGAQEDASKHGRMIEKIDQNAEIALDDETQGWTNDNEMFGVDDLVG</sequence>
<feature type="coiled-coil region" evidence="1">
    <location>
        <begin position="37"/>
        <end position="64"/>
    </location>
</feature>
<evidence type="ECO:0000256" key="2">
    <source>
        <dbReference type="SAM" id="MobiDB-lite"/>
    </source>
</evidence>
<feature type="non-terminal residue" evidence="3">
    <location>
        <position position="145"/>
    </location>
</feature>
<name>A0A699WH77_TANCI</name>
<evidence type="ECO:0000256" key="1">
    <source>
        <dbReference type="SAM" id="Coils"/>
    </source>
</evidence>
<reference evidence="3" key="1">
    <citation type="journal article" date="2019" name="Sci. Rep.">
        <title>Draft genome of Tanacetum cinerariifolium, the natural source of mosquito coil.</title>
        <authorList>
            <person name="Yamashiro T."/>
            <person name="Shiraishi A."/>
            <person name="Satake H."/>
            <person name="Nakayama K."/>
        </authorList>
    </citation>
    <scope>NUCLEOTIDE SEQUENCE</scope>
</reference>
<feature type="region of interest" description="Disordered" evidence="2">
    <location>
        <begin position="125"/>
        <end position="145"/>
    </location>
</feature>
<feature type="compositionally biased region" description="Acidic residues" evidence="2">
    <location>
        <begin position="1"/>
        <end position="11"/>
    </location>
</feature>
<feature type="non-terminal residue" evidence="3">
    <location>
        <position position="1"/>
    </location>
</feature>